<comment type="caution">
    <text evidence="3">The sequence shown here is derived from an EMBL/GenBank/DDBJ whole genome shotgun (WGS) entry which is preliminary data.</text>
</comment>
<dbReference type="RefSeq" id="WP_225688098.1">
    <property type="nucleotide sequence ID" value="NZ_JAERSE020000002.1"/>
</dbReference>
<dbReference type="EMBL" id="JAERSE020000002">
    <property type="protein sequence ID" value="MCA6067438.1"/>
    <property type="molecule type" value="Genomic_DNA"/>
</dbReference>
<gene>
    <name evidence="3" type="ORF">JI747_009640</name>
</gene>
<protein>
    <submittedName>
        <fullName evidence="3">Zinc ribbon domain-containing protein</fullName>
    </submittedName>
</protein>
<organism evidence="3 4">
    <name type="scientific">Chryseobacterium tagetis</name>
    <dbReference type="NCBI Taxonomy" id="2801334"/>
    <lineage>
        <taxon>Bacteria</taxon>
        <taxon>Pseudomonadati</taxon>
        <taxon>Bacteroidota</taxon>
        <taxon>Flavobacteriia</taxon>
        <taxon>Flavobacteriales</taxon>
        <taxon>Weeksellaceae</taxon>
        <taxon>Chryseobacterium group</taxon>
        <taxon>Chryseobacterium</taxon>
    </lineage>
</organism>
<proteinExistence type="predicted"/>
<name>A0ABS8A0F3_9FLAO</name>
<evidence type="ECO:0000256" key="1">
    <source>
        <dbReference type="SAM" id="Phobius"/>
    </source>
</evidence>
<feature type="domain" description="Zinc-ribbon 15" evidence="2">
    <location>
        <begin position="22"/>
        <end position="69"/>
    </location>
</feature>
<keyword evidence="4" id="KW-1185">Reference proteome</keyword>
<keyword evidence="1" id="KW-0812">Transmembrane</keyword>
<evidence type="ECO:0000313" key="4">
    <source>
        <dbReference type="Proteomes" id="UP000618240"/>
    </source>
</evidence>
<keyword evidence="1" id="KW-0472">Membrane</keyword>
<dbReference type="Pfam" id="PF17032">
    <property type="entry name" value="Zn_ribbon_15"/>
    <property type="match status" value="1"/>
</dbReference>
<feature type="transmembrane region" description="Helical" evidence="1">
    <location>
        <begin position="92"/>
        <end position="117"/>
    </location>
</feature>
<reference evidence="3 4" key="1">
    <citation type="submission" date="2021-09" db="EMBL/GenBank/DDBJ databases">
        <title>Genome sequencing and assembly of Chryseobacterium sp. RG1.</title>
        <authorList>
            <person name="Chhetri G."/>
        </authorList>
    </citation>
    <scope>NUCLEOTIDE SEQUENCE [LARGE SCALE GENOMIC DNA]</scope>
    <source>
        <strain evidence="3 4">RG1</strain>
    </source>
</reference>
<accession>A0ABS8A0F3</accession>
<dbReference type="InterPro" id="IPR031493">
    <property type="entry name" value="Zinc_ribbon_15"/>
</dbReference>
<dbReference type="Proteomes" id="UP000618240">
    <property type="component" value="Unassembled WGS sequence"/>
</dbReference>
<evidence type="ECO:0000313" key="3">
    <source>
        <dbReference type="EMBL" id="MCA6067438.1"/>
    </source>
</evidence>
<sequence>MLFLFGTGKSTLKNQYPLHQCTCPNCHQTNTMIAGTVARYFHFFFLPVFPTSKDNIAICRHCNANFSYGQFTDEMKQAFDSQYNVNPNSRPIWHGCGCFLILMAIFFFVVLLIIGWFKSKDEPEKPEDKREAFLKTDIHKTKSKPSMETDSTSFYIKECLDGLLQDELDKNGIGYFSKQNGNKILIILHIDDMKKIKSSERHYMISIVKKCLELHEGYEDKELYIGIDGRWNMVLVSTPNGSDTKGKFADETLLLPFYDKPQNDIETVEIKKDSNDVNREGKK</sequence>
<keyword evidence="1" id="KW-1133">Transmembrane helix</keyword>
<evidence type="ECO:0000259" key="2">
    <source>
        <dbReference type="Pfam" id="PF17032"/>
    </source>
</evidence>